<dbReference type="Proteomes" id="UP000002026">
    <property type="component" value="Chromosome"/>
</dbReference>
<dbReference type="InterPro" id="IPR002525">
    <property type="entry name" value="Transp_IS110-like_N"/>
</dbReference>
<reference evidence="4 5" key="1">
    <citation type="journal article" date="2009" name="Stand. Genomic Sci.">
        <title>Complete genome sequence of Slackia heliotrinireducens type strain (RHS 1).</title>
        <authorList>
            <person name="Pukall R."/>
            <person name="Lapidus A."/>
            <person name="Nolan M."/>
            <person name="Copeland A."/>
            <person name="Glavina Del Rio T."/>
            <person name="Lucas S."/>
            <person name="Chen F."/>
            <person name="Tice H."/>
            <person name="Cheng J.F."/>
            <person name="Chertkov O."/>
            <person name="Bruce D."/>
            <person name="Goodwin L."/>
            <person name="Kuske C."/>
            <person name="Brettin T."/>
            <person name="Detter J.C."/>
            <person name="Han C."/>
            <person name="Pitluck S."/>
            <person name="Pati A."/>
            <person name="Mavrommatis K."/>
            <person name="Ivanova N."/>
            <person name="Ovchinnikova G."/>
            <person name="Chen A."/>
            <person name="Palaniappan K."/>
            <person name="Schneider S."/>
            <person name="Rohde M."/>
            <person name="Chain P."/>
            <person name="D'haeseleer P."/>
            <person name="Goker M."/>
            <person name="Bristow J."/>
            <person name="Eisen J.A."/>
            <person name="Markowitz V."/>
            <person name="Kyrpides N.C."/>
            <person name="Klenk H.P."/>
            <person name="Hugenholtz P."/>
        </authorList>
    </citation>
    <scope>NUCLEOTIDE SEQUENCE [LARGE SCALE GENOMIC DNA]</scope>
    <source>
        <strain evidence="5">ATCC 29202 / DSM 20476 / NCTC 11029 / RHS 1</strain>
    </source>
</reference>
<feature type="domain" description="Transposase IS110-like N-terminal" evidence="2">
    <location>
        <begin position="4"/>
        <end position="162"/>
    </location>
</feature>
<feature type="domain" description="Transposase IS116/IS110/IS902 C-terminal" evidence="3">
    <location>
        <begin position="269"/>
        <end position="354"/>
    </location>
</feature>
<dbReference type="PANTHER" id="PTHR33055">
    <property type="entry name" value="TRANSPOSASE FOR INSERTION SEQUENCE ELEMENT IS1111A"/>
    <property type="match status" value="1"/>
</dbReference>
<dbReference type="PANTHER" id="PTHR33055:SF13">
    <property type="entry name" value="TRANSPOSASE"/>
    <property type="match status" value="1"/>
</dbReference>
<evidence type="ECO:0000313" key="5">
    <source>
        <dbReference type="Proteomes" id="UP000002026"/>
    </source>
</evidence>
<evidence type="ECO:0000259" key="2">
    <source>
        <dbReference type="Pfam" id="PF01548"/>
    </source>
</evidence>
<sequence>MQYIGIDIAKHAHVAAARLEDGTPHGRAFGFANDEGGFESLLGRFRELGADQGNCLVVMESTGHYWMALWSFLDDRGFDVAVVNPVQTDAFRRADTVRKTKTDLVDAFLIAEYARFKRLGPSRVSPEAADGLKQLTRYRAHLVKERTALKNRSTAVADRIFPELERLFSDRHSATSRAILRDYGTPAKVAATDIRTLTKTVAKASRGRLGRAKAEEVKAAAKSSVGSAYAADALAFELSHALELVDHLDSEIARLDEKIGELLDAETGELLESIPGVGPVNSAVIAAEIGDPDRFDDPKKLVAYAGIDASKHQSGKFDGDGQHMSKRGSSYLRCALMTAADKARIHDPYFGDYYDSLRARGKHHYVAVSAVARKLCGVILAVLRERRPYEPRPSVQSQRERLGED</sequence>
<evidence type="ECO:0000256" key="1">
    <source>
        <dbReference type="SAM" id="Coils"/>
    </source>
</evidence>
<keyword evidence="1" id="KW-0175">Coiled coil</keyword>
<dbReference type="GO" id="GO:0004803">
    <property type="term" value="F:transposase activity"/>
    <property type="evidence" value="ECO:0007669"/>
    <property type="project" value="InterPro"/>
</dbReference>
<dbReference type="RefSeq" id="WP_012798223.1">
    <property type="nucleotide sequence ID" value="NC_013165.1"/>
</dbReference>
<dbReference type="Pfam" id="PF01548">
    <property type="entry name" value="DEDD_Tnp_IS110"/>
    <property type="match status" value="1"/>
</dbReference>
<dbReference type="GO" id="GO:0006313">
    <property type="term" value="P:DNA transposition"/>
    <property type="evidence" value="ECO:0007669"/>
    <property type="project" value="InterPro"/>
</dbReference>
<dbReference type="HOGENOM" id="CLU_036902_4_8_11"/>
<dbReference type="AlphaFoldDB" id="C7N5D5"/>
<dbReference type="InterPro" id="IPR047650">
    <property type="entry name" value="Transpos_IS110"/>
</dbReference>
<dbReference type="NCBIfam" id="NF033542">
    <property type="entry name" value="transpos_IS110"/>
    <property type="match status" value="1"/>
</dbReference>
<dbReference type="KEGG" id="shi:Shel_10850"/>
<dbReference type="eggNOG" id="COG3547">
    <property type="taxonomic scope" value="Bacteria"/>
</dbReference>
<evidence type="ECO:0000313" key="4">
    <source>
        <dbReference type="EMBL" id="ACV22120.1"/>
    </source>
</evidence>
<feature type="coiled-coil region" evidence="1">
    <location>
        <begin position="238"/>
        <end position="265"/>
    </location>
</feature>
<dbReference type="STRING" id="471855.Shel_10850"/>
<dbReference type="GO" id="GO:0003677">
    <property type="term" value="F:DNA binding"/>
    <property type="evidence" value="ECO:0007669"/>
    <property type="project" value="InterPro"/>
</dbReference>
<gene>
    <name evidence="4" type="ordered locus">Shel_10850</name>
</gene>
<protein>
    <submittedName>
        <fullName evidence="4">Transposase</fullName>
    </submittedName>
</protein>
<dbReference type="InterPro" id="IPR003346">
    <property type="entry name" value="Transposase_20"/>
</dbReference>
<dbReference type="EMBL" id="CP001684">
    <property type="protein sequence ID" value="ACV22120.1"/>
    <property type="molecule type" value="Genomic_DNA"/>
</dbReference>
<name>C7N5D5_SLAHD</name>
<proteinExistence type="predicted"/>
<accession>C7N5D5</accession>
<keyword evidence="5" id="KW-1185">Reference proteome</keyword>
<organism evidence="4 5">
    <name type="scientific">Slackia heliotrinireducens (strain ATCC 29202 / DSM 20476 / NCTC 11029 / RHS 1)</name>
    <name type="common">Peptococcus heliotrinreducens</name>
    <dbReference type="NCBI Taxonomy" id="471855"/>
    <lineage>
        <taxon>Bacteria</taxon>
        <taxon>Bacillati</taxon>
        <taxon>Actinomycetota</taxon>
        <taxon>Coriobacteriia</taxon>
        <taxon>Eggerthellales</taxon>
        <taxon>Eggerthellaceae</taxon>
        <taxon>Slackia</taxon>
    </lineage>
</organism>
<evidence type="ECO:0000259" key="3">
    <source>
        <dbReference type="Pfam" id="PF02371"/>
    </source>
</evidence>
<dbReference type="Pfam" id="PF02371">
    <property type="entry name" value="Transposase_20"/>
    <property type="match status" value="1"/>
</dbReference>